<name>A0ABD3HET9_9MARC</name>
<keyword evidence="1" id="KW-0812">Transmembrane</keyword>
<keyword evidence="1" id="KW-1133">Transmembrane helix</keyword>
<keyword evidence="4" id="KW-1185">Reference proteome</keyword>
<comment type="caution">
    <text evidence="3">The sequence shown here is derived from an EMBL/GenBank/DDBJ whole genome shotgun (WGS) entry which is preliminary data.</text>
</comment>
<dbReference type="EMBL" id="JBJQOH010000004">
    <property type="protein sequence ID" value="KAL3689923.1"/>
    <property type="molecule type" value="Genomic_DNA"/>
</dbReference>
<gene>
    <name evidence="3" type="ORF">R1sor_016232</name>
</gene>
<sequence length="179" mass="21858">MAAPFTCHQYPKYKGVTKDGEADEFMEQFENVAIANKEQSDVDKFRIFPSLLRKSARKWFNHMNSPKADWDELKNSFIERFRSLDFKHIVLKRLGSLERKRKESLQDYEERFKELLDRIPRTETEYEKRLFTKRTEIKEDYKEETKEQIFIFFILVLVQFKLIFVELRQFFVGFLIFKK</sequence>
<dbReference type="AlphaFoldDB" id="A0ABD3HET9"/>
<dbReference type="PANTHER" id="PTHR33223">
    <property type="entry name" value="CCHC-TYPE DOMAIN-CONTAINING PROTEIN"/>
    <property type="match status" value="1"/>
</dbReference>
<evidence type="ECO:0000256" key="1">
    <source>
        <dbReference type="SAM" id="Phobius"/>
    </source>
</evidence>
<evidence type="ECO:0000313" key="4">
    <source>
        <dbReference type="Proteomes" id="UP001633002"/>
    </source>
</evidence>
<evidence type="ECO:0000259" key="2">
    <source>
        <dbReference type="Pfam" id="PF03732"/>
    </source>
</evidence>
<feature type="transmembrane region" description="Helical" evidence="1">
    <location>
        <begin position="149"/>
        <end position="177"/>
    </location>
</feature>
<protein>
    <recommendedName>
        <fullName evidence="2">Retrotransposon gag domain-containing protein</fullName>
    </recommendedName>
</protein>
<dbReference type="InterPro" id="IPR005162">
    <property type="entry name" value="Retrotrans_gag_dom"/>
</dbReference>
<dbReference type="Pfam" id="PF03732">
    <property type="entry name" value="Retrotrans_gag"/>
    <property type="match status" value="1"/>
</dbReference>
<evidence type="ECO:0000313" key="3">
    <source>
        <dbReference type="EMBL" id="KAL3689923.1"/>
    </source>
</evidence>
<reference evidence="3 4" key="1">
    <citation type="submission" date="2024-09" db="EMBL/GenBank/DDBJ databases">
        <title>Chromosome-scale assembly of Riccia sorocarpa.</title>
        <authorList>
            <person name="Paukszto L."/>
        </authorList>
    </citation>
    <scope>NUCLEOTIDE SEQUENCE [LARGE SCALE GENOMIC DNA]</scope>
    <source>
        <strain evidence="3">LP-2024</strain>
        <tissue evidence="3">Aerial parts of the thallus</tissue>
    </source>
</reference>
<organism evidence="3 4">
    <name type="scientific">Riccia sorocarpa</name>
    <dbReference type="NCBI Taxonomy" id="122646"/>
    <lineage>
        <taxon>Eukaryota</taxon>
        <taxon>Viridiplantae</taxon>
        <taxon>Streptophyta</taxon>
        <taxon>Embryophyta</taxon>
        <taxon>Marchantiophyta</taxon>
        <taxon>Marchantiopsida</taxon>
        <taxon>Marchantiidae</taxon>
        <taxon>Marchantiales</taxon>
        <taxon>Ricciaceae</taxon>
        <taxon>Riccia</taxon>
    </lineage>
</organism>
<accession>A0ABD3HET9</accession>
<proteinExistence type="predicted"/>
<keyword evidence="1" id="KW-0472">Membrane</keyword>
<dbReference type="Proteomes" id="UP001633002">
    <property type="component" value="Unassembled WGS sequence"/>
</dbReference>
<feature type="domain" description="Retrotransposon gag" evidence="2">
    <location>
        <begin position="46"/>
        <end position="125"/>
    </location>
</feature>
<dbReference type="PANTHER" id="PTHR33223:SF6">
    <property type="entry name" value="CCHC-TYPE DOMAIN-CONTAINING PROTEIN"/>
    <property type="match status" value="1"/>
</dbReference>